<feature type="chain" id="PRO_5046996873" description="DUF5105 domain-containing protein" evidence="1">
    <location>
        <begin position="27"/>
        <end position="172"/>
    </location>
</feature>
<dbReference type="RefSeq" id="WP_105987969.1">
    <property type="nucleotide sequence ID" value="NZ_POST01000003.1"/>
</dbReference>
<keyword evidence="3" id="KW-1185">Reference proteome</keyword>
<name>A0ABY2YTH3_9LACO</name>
<reference evidence="2 3" key="1">
    <citation type="submission" date="2018-08" db="EMBL/GenBank/DDBJ databases">
        <title>Comparative genomics of wild bee and flower associated Lactobacillus reveals potential adaptation to the bee host.</title>
        <authorList>
            <person name="Vuong H.Q."/>
            <person name="Mcfrederick Q.S."/>
        </authorList>
    </citation>
    <scope>NUCLEOTIDE SEQUENCE [LARGE SCALE GENOMIC DNA]</scope>
    <source>
        <strain evidence="2 3">HV_04</strain>
    </source>
</reference>
<dbReference type="EMBL" id="QUAM01000003">
    <property type="protein sequence ID" value="TPR14244.1"/>
    <property type="molecule type" value="Genomic_DNA"/>
</dbReference>
<protein>
    <recommendedName>
        <fullName evidence="4">DUF5105 domain-containing protein</fullName>
    </recommendedName>
</protein>
<accession>A0ABY2YTH3</accession>
<sequence length="172" mass="19383">MSIKSKLFKGLAVVSLLLPIAFSSNSINNANASTKKTHAVKVVNHNNATDKFADEMYNFSNFFKKDLLPTIKNYKATTKPGKSTKKELLAVLDNKMSKKQFRKVFEKSMKNNPEFKKTSAKERNKMISESTKSLKNVKLSDLTKISSLAKRWTLVLLQVNDGKTTIHLPAMK</sequence>
<gene>
    <name evidence="2" type="ORF">DY048_04675</name>
</gene>
<evidence type="ECO:0000256" key="1">
    <source>
        <dbReference type="SAM" id="SignalP"/>
    </source>
</evidence>
<evidence type="ECO:0000313" key="2">
    <source>
        <dbReference type="EMBL" id="TPR14244.1"/>
    </source>
</evidence>
<evidence type="ECO:0008006" key="4">
    <source>
        <dbReference type="Google" id="ProtNLM"/>
    </source>
</evidence>
<comment type="caution">
    <text evidence="2">The sequence shown here is derived from an EMBL/GenBank/DDBJ whole genome shotgun (WGS) entry which is preliminary data.</text>
</comment>
<feature type="signal peptide" evidence="1">
    <location>
        <begin position="1"/>
        <end position="26"/>
    </location>
</feature>
<organism evidence="2 3">
    <name type="scientific">Apilactobacillus timberlakei</name>
    <dbReference type="NCBI Taxonomy" id="2008380"/>
    <lineage>
        <taxon>Bacteria</taxon>
        <taxon>Bacillati</taxon>
        <taxon>Bacillota</taxon>
        <taxon>Bacilli</taxon>
        <taxon>Lactobacillales</taxon>
        <taxon>Lactobacillaceae</taxon>
        <taxon>Apilactobacillus</taxon>
    </lineage>
</organism>
<proteinExistence type="predicted"/>
<keyword evidence="1" id="KW-0732">Signal</keyword>
<evidence type="ECO:0000313" key="3">
    <source>
        <dbReference type="Proteomes" id="UP000767392"/>
    </source>
</evidence>
<dbReference type="Proteomes" id="UP000767392">
    <property type="component" value="Unassembled WGS sequence"/>
</dbReference>